<dbReference type="Proteomes" id="UP000887565">
    <property type="component" value="Unplaced"/>
</dbReference>
<dbReference type="AlphaFoldDB" id="A0A915K4H2"/>
<sequence length="211" mass="24469">MDPKRFTALFGKHNSTGYEEANLDPNSILSILDLRNVEQFVDSFVVEIEHQNETITKGDSGAPATCWKDGRVFIQGVLASARVKEEIKNFGEYNLNISILEDIQFTDVNAMKRWIVETFQHVDTPSLWHRNLSQYGHNLMEQPSYSSILMNEELLNGYYCDTQGPYNHELITPWWSHADYLRHMWRIDCQRNPQLLGMNYAVAVTMTHMAH</sequence>
<dbReference type="SUPFAM" id="SSF50494">
    <property type="entry name" value="Trypsin-like serine proteases"/>
    <property type="match status" value="1"/>
</dbReference>
<protein>
    <submittedName>
        <fullName evidence="2">Uncharacterized protein</fullName>
    </submittedName>
</protein>
<organism evidence="1 2">
    <name type="scientific">Romanomermis culicivorax</name>
    <name type="common">Nematode worm</name>
    <dbReference type="NCBI Taxonomy" id="13658"/>
    <lineage>
        <taxon>Eukaryota</taxon>
        <taxon>Metazoa</taxon>
        <taxon>Ecdysozoa</taxon>
        <taxon>Nematoda</taxon>
        <taxon>Enoplea</taxon>
        <taxon>Dorylaimia</taxon>
        <taxon>Mermithida</taxon>
        <taxon>Mermithoidea</taxon>
        <taxon>Mermithidae</taxon>
        <taxon>Romanomermis</taxon>
    </lineage>
</organism>
<dbReference type="WBParaSite" id="nRc.2.0.1.t33104-RA">
    <property type="protein sequence ID" value="nRc.2.0.1.t33104-RA"/>
    <property type="gene ID" value="nRc.2.0.1.g33104"/>
</dbReference>
<evidence type="ECO:0000313" key="2">
    <source>
        <dbReference type="WBParaSite" id="nRc.2.0.1.t33104-RA"/>
    </source>
</evidence>
<dbReference type="InterPro" id="IPR009003">
    <property type="entry name" value="Peptidase_S1_PA"/>
</dbReference>
<accession>A0A915K4H2</accession>
<proteinExistence type="predicted"/>
<keyword evidence="1" id="KW-1185">Reference proteome</keyword>
<evidence type="ECO:0000313" key="1">
    <source>
        <dbReference type="Proteomes" id="UP000887565"/>
    </source>
</evidence>
<name>A0A915K4H2_ROMCU</name>
<reference evidence="2" key="1">
    <citation type="submission" date="2022-11" db="UniProtKB">
        <authorList>
            <consortium name="WormBaseParasite"/>
        </authorList>
    </citation>
    <scope>IDENTIFICATION</scope>
</reference>